<organism evidence="3 4">
    <name type="scientific">Micromonospora saelicesensis</name>
    <dbReference type="NCBI Taxonomy" id="285676"/>
    <lineage>
        <taxon>Bacteria</taxon>
        <taxon>Bacillati</taxon>
        <taxon>Actinomycetota</taxon>
        <taxon>Actinomycetes</taxon>
        <taxon>Micromonosporales</taxon>
        <taxon>Micromonosporaceae</taxon>
        <taxon>Micromonospora</taxon>
    </lineage>
</organism>
<keyword evidence="1" id="KW-0812">Transmembrane</keyword>
<keyword evidence="1" id="KW-1133">Transmembrane helix</keyword>
<evidence type="ECO:0000256" key="1">
    <source>
        <dbReference type="SAM" id="Phobius"/>
    </source>
</evidence>
<reference evidence="2 5" key="2">
    <citation type="submission" date="2018-03" db="EMBL/GenBank/DDBJ databases">
        <title>Genomic framework for the identification of Micromonospora saelicesensis and Micromonospora noduli.</title>
        <authorList>
            <person name="Riesco R."/>
            <person name="Trujillo M.E."/>
        </authorList>
    </citation>
    <scope>NUCLEOTIDE SEQUENCE [LARGE SCALE GENOMIC DNA]</scope>
    <source>
        <strain evidence="2 5">GAR05</strain>
    </source>
</reference>
<proteinExistence type="predicted"/>
<keyword evidence="5" id="KW-1185">Reference proteome</keyword>
<evidence type="ECO:0000313" key="4">
    <source>
        <dbReference type="Proteomes" id="UP000198864"/>
    </source>
</evidence>
<dbReference type="RefSeq" id="WP_091398269.1">
    <property type="nucleotide sequence ID" value="NZ_FMCR01000002.1"/>
</dbReference>
<dbReference type="Proteomes" id="UP000198864">
    <property type="component" value="Unassembled WGS sequence"/>
</dbReference>
<dbReference type="STRING" id="285676.GA0070561_2184"/>
<reference evidence="3 4" key="1">
    <citation type="submission" date="2016-06" db="EMBL/GenBank/DDBJ databases">
        <authorList>
            <person name="Kjaerup R.B."/>
            <person name="Dalgaard T.S."/>
            <person name="Juul-Madsen H.R."/>
        </authorList>
    </citation>
    <scope>NUCLEOTIDE SEQUENCE [LARGE SCALE GENOMIC DNA]</scope>
    <source>
        <strain evidence="3 4">DSM 44871</strain>
    </source>
</reference>
<evidence type="ECO:0000313" key="5">
    <source>
        <dbReference type="Proteomes" id="UP000249334"/>
    </source>
</evidence>
<dbReference type="AlphaFoldDB" id="A0A1C4VXJ7"/>
<accession>A0A1C4VXJ7</accession>
<keyword evidence="1" id="KW-0472">Membrane</keyword>
<dbReference type="Proteomes" id="UP000249334">
    <property type="component" value="Unassembled WGS sequence"/>
</dbReference>
<protein>
    <submittedName>
        <fullName evidence="3">Uncharacterized protein</fullName>
    </submittedName>
</protein>
<dbReference type="EMBL" id="PXXW01000050">
    <property type="protein sequence ID" value="RAN93086.1"/>
    <property type="molecule type" value="Genomic_DNA"/>
</dbReference>
<dbReference type="EMBL" id="FMCR01000002">
    <property type="protein sequence ID" value="SCE88687.1"/>
    <property type="molecule type" value="Genomic_DNA"/>
</dbReference>
<name>A0A1C4VXJ7_9ACTN</name>
<sequence length="352" mass="38615">MSVEEQFDRLVRDADPGRLGVLGDIDGVKQDLLEEILSESKLDRVIEMPQRRLRVRGFAGVVAAAAVLVSVVPVSIVVRGQSEGRGVSPIATVDPGVVFSPLVMAAAQRNPRLLIDRSGWKVTDLSGFTEELGMIRFRRGGQELEMNWYPASGYAGRYAGLLQVNRPKSVRVDGWPGDLFEYSGSDFAVLTRPREDVFVEMRTEGDWSRKEFARVLADIVRVDARTWLAALPAEMVMPVGERAAKVLVDVPLPPGFDVAALEDIGVSDSYHFGVDVTSRVGCGWIAEWQRARASGDEAAVRRAADALRGSHGWRVLRDLDRAGDWAEVFWEYADEVAAGTVRAGYVGALGCR</sequence>
<gene>
    <name evidence="3" type="ORF">GA0070561_2184</name>
    <name evidence="2" type="ORF">GAR05_05699</name>
</gene>
<feature type="transmembrane region" description="Helical" evidence="1">
    <location>
        <begin position="58"/>
        <end position="78"/>
    </location>
</feature>
<evidence type="ECO:0000313" key="3">
    <source>
        <dbReference type="EMBL" id="SCE88687.1"/>
    </source>
</evidence>
<evidence type="ECO:0000313" key="2">
    <source>
        <dbReference type="EMBL" id="RAN93086.1"/>
    </source>
</evidence>